<feature type="domain" description="Response regulatory" evidence="10">
    <location>
        <begin position="3"/>
        <end position="119"/>
    </location>
</feature>
<dbReference type="SUPFAM" id="SSF46689">
    <property type="entry name" value="Homeodomain-like"/>
    <property type="match status" value="1"/>
</dbReference>
<dbReference type="PROSITE" id="PS50110">
    <property type="entry name" value="RESPONSE_REGULATORY"/>
    <property type="match status" value="1"/>
</dbReference>
<dbReference type="RefSeq" id="WP_258385466.1">
    <property type="nucleotide sequence ID" value="NZ_CP091430.1"/>
</dbReference>
<evidence type="ECO:0000256" key="2">
    <source>
        <dbReference type="ARBA" id="ARBA00022490"/>
    </source>
</evidence>
<organism evidence="11 12">
    <name type="scientific">Paenibacillus spongiae</name>
    <dbReference type="NCBI Taxonomy" id="2909671"/>
    <lineage>
        <taxon>Bacteria</taxon>
        <taxon>Bacillati</taxon>
        <taxon>Bacillota</taxon>
        <taxon>Bacilli</taxon>
        <taxon>Bacillales</taxon>
        <taxon>Paenibacillaceae</taxon>
        <taxon>Paenibacillus</taxon>
    </lineage>
</organism>
<dbReference type="InterPro" id="IPR051552">
    <property type="entry name" value="HptR"/>
</dbReference>
<protein>
    <submittedName>
        <fullName evidence="11">Response regulator</fullName>
    </submittedName>
</protein>
<reference evidence="11" key="1">
    <citation type="submission" date="2022-01" db="EMBL/GenBank/DDBJ databases">
        <title>Paenibacillus spongiae sp. nov., isolated from marine sponge.</title>
        <authorList>
            <person name="Li Z."/>
            <person name="Zhang M."/>
        </authorList>
    </citation>
    <scope>NUCLEOTIDE SEQUENCE</scope>
    <source>
        <strain evidence="11">PHS-Z3</strain>
    </source>
</reference>
<sequence>MLKVVIVEDEDIIRKGLLHTVDWLSMHCTVIGDAGDGQEGLRLIRQYRPDLVITDIRMPVMNGIEMVEQALKIYPFQSIILTSYSEFEYAKKAISLKVSEYLLKPVDEEKLTGIIANIRREITQGKDYDDIINRTKTIGDIHLIDLDGYLYAEQKQNYYVSEAIKRIKSEYYQKLSIEAIADELEVSPSYLSRKLKEVTSQTFLDILNKYRIQKAVELLATGKCRIYEIADMTGFSEYKHFCNVFKKYTGASPTNFMKSSTRVVVKNPRKAKHELTLY</sequence>
<evidence type="ECO:0000256" key="5">
    <source>
        <dbReference type="ARBA" id="ARBA00023015"/>
    </source>
</evidence>
<evidence type="ECO:0000259" key="10">
    <source>
        <dbReference type="PROSITE" id="PS50110"/>
    </source>
</evidence>
<gene>
    <name evidence="11" type="ORF">L1F29_28795</name>
</gene>
<dbReference type="PROSITE" id="PS00041">
    <property type="entry name" value="HTH_ARAC_FAMILY_1"/>
    <property type="match status" value="1"/>
</dbReference>
<evidence type="ECO:0000256" key="6">
    <source>
        <dbReference type="ARBA" id="ARBA00023125"/>
    </source>
</evidence>
<dbReference type="PANTHER" id="PTHR42713:SF3">
    <property type="entry name" value="TRANSCRIPTIONAL REGULATORY PROTEIN HPTR"/>
    <property type="match status" value="1"/>
</dbReference>
<comment type="subcellular location">
    <subcellularLocation>
        <location evidence="1">Cytoplasm</location>
    </subcellularLocation>
</comment>
<keyword evidence="6" id="KW-0238">DNA-binding</keyword>
<feature type="modified residue" description="4-aspartylphosphate" evidence="8">
    <location>
        <position position="55"/>
    </location>
</feature>
<dbReference type="InterPro" id="IPR018062">
    <property type="entry name" value="HTH_AraC-typ_CS"/>
</dbReference>
<dbReference type="SMART" id="SM00342">
    <property type="entry name" value="HTH_ARAC"/>
    <property type="match status" value="1"/>
</dbReference>
<dbReference type="Pfam" id="PF00072">
    <property type="entry name" value="Response_reg"/>
    <property type="match status" value="1"/>
</dbReference>
<keyword evidence="7" id="KW-0804">Transcription</keyword>
<evidence type="ECO:0000256" key="3">
    <source>
        <dbReference type="ARBA" id="ARBA00022553"/>
    </source>
</evidence>
<evidence type="ECO:0000259" key="9">
    <source>
        <dbReference type="PROSITE" id="PS01124"/>
    </source>
</evidence>
<dbReference type="InterPro" id="IPR011006">
    <property type="entry name" value="CheY-like_superfamily"/>
</dbReference>
<dbReference type="Gene3D" id="3.40.50.2300">
    <property type="match status" value="1"/>
</dbReference>
<keyword evidence="3 8" id="KW-0597">Phosphoprotein</keyword>
<proteinExistence type="predicted"/>
<evidence type="ECO:0000313" key="12">
    <source>
        <dbReference type="Proteomes" id="UP001057877"/>
    </source>
</evidence>
<name>A0ABY5S643_9BACL</name>
<dbReference type="EMBL" id="CP091430">
    <property type="protein sequence ID" value="UVI29377.1"/>
    <property type="molecule type" value="Genomic_DNA"/>
</dbReference>
<dbReference type="InterPro" id="IPR009057">
    <property type="entry name" value="Homeodomain-like_sf"/>
</dbReference>
<dbReference type="InterPro" id="IPR001789">
    <property type="entry name" value="Sig_transdc_resp-reg_receiver"/>
</dbReference>
<evidence type="ECO:0000256" key="1">
    <source>
        <dbReference type="ARBA" id="ARBA00004496"/>
    </source>
</evidence>
<dbReference type="SMART" id="SM00448">
    <property type="entry name" value="REC"/>
    <property type="match status" value="1"/>
</dbReference>
<evidence type="ECO:0000256" key="7">
    <source>
        <dbReference type="ARBA" id="ARBA00023163"/>
    </source>
</evidence>
<dbReference type="InterPro" id="IPR018060">
    <property type="entry name" value="HTH_AraC"/>
</dbReference>
<dbReference type="CDD" id="cd17536">
    <property type="entry name" value="REC_YesN-like"/>
    <property type="match status" value="1"/>
</dbReference>
<feature type="domain" description="HTH araC/xylS-type" evidence="9">
    <location>
        <begin position="161"/>
        <end position="259"/>
    </location>
</feature>
<accession>A0ABY5S643</accession>
<keyword evidence="2" id="KW-0963">Cytoplasm</keyword>
<dbReference type="Proteomes" id="UP001057877">
    <property type="component" value="Chromosome"/>
</dbReference>
<keyword evidence="5" id="KW-0805">Transcription regulation</keyword>
<keyword evidence="12" id="KW-1185">Reference proteome</keyword>
<dbReference type="PROSITE" id="PS01124">
    <property type="entry name" value="HTH_ARAC_FAMILY_2"/>
    <property type="match status" value="1"/>
</dbReference>
<evidence type="ECO:0000256" key="8">
    <source>
        <dbReference type="PROSITE-ProRule" id="PRU00169"/>
    </source>
</evidence>
<keyword evidence="4" id="KW-0902">Two-component regulatory system</keyword>
<evidence type="ECO:0000313" key="11">
    <source>
        <dbReference type="EMBL" id="UVI29377.1"/>
    </source>
</evidence>
<dbReference type="Gene3D" id="1.10.10.60">
    <property type="entry name" value="Homeodomain-like"/>
    <property type="match status" value="2"/>
</dbReference>
<dbReference type="SUPFAM" id="SSF52172">
    <property type="entry name" value="CheY-like"/>
    <property type="match status" value="1"/>
</dbReference>
<dbReference type="PANTHER" id="PTHR42713">
    <property type="entry name" value="HISTIDINE KINASE-RELATED"/>
    <property type="match status" value="1"/>
</dbReference>
<evidence type="ECO:0000256" key="4">
    <source>
        <dbReference type="ARBA" id="ARBA00023012"/>
    </source>
</evidence>
<dbReference type="Pfam" id="PF12833">
    <property type="entry name" value="HTH_18"/>
    <property type="match status" value="1"/>
</dbReference>